<dbReference type="PRINTS" id="PR00080">
    <property type="entry name" value="SDRFAMILY"/>
</dbReference>
<dbReference type="EMBL" id="LQXD01000057">
    <property type="protein sequence ID" value="OIJ21161.1"/>
    <property type="molecule type" value="Genomic_DNA"/>
</dbReference>
<organism evidence="3 5">
    <name type="scientific">Anaerobacillus isosaccharinicus</name>
    <dbReference type="NCBI Taxonomy" id="1532552"/>
    <lineage>
        <taxon>Bacteria</taxon>
        <taxon>Bacillati</taxon>
        <taxon>Bacillota</taxon>
        <taxon>Bacilli</taxon>
        <taxon>Bacillales</taxon>
        <taxon>Bacillaceae</taxon>
        <taxon>Anaerobacillus</taxon>
    </lineage>
</organism>
<comment type="similarity">
    <text evidence="1">Belongs to the short-chain dehydrogenases/reductases (SDR) family.</text>
</comment>
<dbReference type="SUPFAM" id="SSF51735">
    <property type="entry name" value="NAD(P)-binding Rossmann-fold domains"/>
    <property type="match status" value="1"/>
</dbReference>
<reference evidence="3 5" key="1">
    <citation type="submission" date="2016-10" db="EMBL/GenBank/DDBJ databases">
        <title>Draft genome sequences of four alkaliphilic bacteria belonging to the Anaerobacillus genus.</title>
        <authorList>
            <person name="Bassil N.M."/>
            <person name="Lloyd J.R."/>
        </authorList>
    </citation>
    <scope>NUCLEOTIDE SEQUENCE [LARGE SCALE GENOMIC DNA]</scope>
    <source>
        <strain evidence="3 5">NB2006</strain>
    </source>
</reference>
<protein>
    <submittedName>
        <fullName evidence="3">3-oxoacyl-ACP reductase</fullName>
    </submittedName>
    <submittedName>
        <fullName evidence="4">SDR family oxidoreductase</fullName>
    </submittedName>
</protein>
<dbReference type="KEGG" id="aia:AWH56_018005"/>
<evidence type="ECO:0000313" key="5">
    <source>
        <dbReference type="Proteomes" id="UP000180175"/>
    </source>
</evidence>
<gene>
    <name evidence="4" type="ORF">AWH56_018005</name>
    <name evidence="3" type="ORF">AWH56_06455</name>
</gene>
<evidence type="ECO:0000256" key="2">
    <source>
        <dbReference type="ARBA" id="ARBA00023002"/>
    </source>
</evidence>
<sequence length="253" mass="27500">MNIDGYGRIAVVTGAGQGLGLSIAKDLLESGKKVVLIDVNKQALEEIKNSEFIQSKYEARSMFLEIDVANVQEIRSGVGAIIQKWGRIDILVNNAGVRKETAIEDIDIEEWNDIVSVNLGGTFFFSQAVIDTMKKQKWGRIINMSSFGGQFGPLTSGAHYCASKAGQLVLTKVFARELADKGITVNTIAPAAIRTPEMEKIDPQKLEKIISNIPVGRVGEETEVSKLVSYLISESAGYITGSTFDINGGLLMR</sequence>
<dbReference type="EMBL" id="CP063356">
    <property type="protein sequence ID" value="QOY34605.1"/>
    <property type="molecule type" value="Genomic_DNA"/>
</dbReference>
<proteinExistence type="inferred from homology"/>
<reference evidence="4 5" key="2">
    <citation type="journal article" date="2017" name="Genome Announc.">
        <title>Draft Genome Sequences of Four Alkaliphilic Bacteria Belonging to the Anaerobacillus Genus.</title>
        <authorList>
            <person name="Bassil N.M."/>
            <person name="Lloyd J.R."/>
        </authorList>
    </citation>
    <scope>NUCLEOTIDE SEQUENCE [LARGE SCALE GENOMIC DNA]</scope>
    <source>
        <strain evidence="4 5">NB2006</strain>
    </source>
</reference>
<dbReference type="Proteomes" id="UP000180175">
    <property type="component" value="Chromosome"/>
</dbReference>
<dbReference type="RefSeq" id="WP_071316342.1">
    <property type="nucleotide sequence ID" value="NZ_CP063356.2"/>
</dbReference>
<dbReference type="AlphaFoldDB" id="A0A1S2M901"/>
<dbReference type="PANTHER" id="PTHR42879">
    <property type="entry name" value="3-OXOACYL-(ACYL-CARRIER-PROTEIN) REDUCTASE"/>
    <property type="match status" value="1"/>
</dbReference>
<dbReference type="GO" id="GO:0016491">
    <property type="term" value="F:oxidoreductase activity"/>
    <property type="evidence" value="ECO:0007669"/>
    <property type="project" value="UniProtKB-KW"/>
</dbReference>
<dbReference type="Gene3D" id="3.40.50.720">
    <property type="entry name" value="NAD(P)-binding Rossmann-like Domain"/>
    <property type="match status" value="1"/>
</dbReference>
<dbReference type="Pfam" id="PF13561">
    <property type="entry name" value="adh_short_C2"/>
    <property type="match status" value="1"/>
</dbReference>
<dbReference type="FunFam" id="3.40.50.720:FF:000173">
    <property type="entry name" value="3-oxoacyl-[acyl-carrier protein] reductase"/>
    <property type="match status" value="1"/>
</dbReference>
<accession>A0A1S2M901</accession>
<dbReference type="InterPro" id="IPR050259">
    <property type="entry name" value="SDR"/>
</dbReference>
<dbReference type="OrthoDB" id="9803333at2"/>
<keyword evidence="2" id="KW-0560">Oxidoreductase</keyword>
<evidence type="ECO:0000313" key="4">
    <source>
        <dbReference type="EMBL" id="QOY34605.1"/>
    </source>
</evidence>
<dbReference type="NCBIfam" id="NF009466">
    <property type="entry name" value="PRK12826.1-2"/>
    <property type="match status" value="1"/>
</dbReference>
<name>A0A1S2M901_9BACI</name>
<dbReference type="InterPro" id="IPR036291">
    <property type="entry name" value="NAD(P)-bd_dom_sf"/>
</dbReference>
<reference evidence="4" key="4">
    <citation type="submission" date="2020-10" db="EMBL/GenBank/DDBJ databases">
        <authorList>
            <person name="Bassil N.M."/>
            <person name="Lloyd J.R."/>
        </authorList>
    </citation>
    <scope>NUCLEOTIDE SEQUENCE</scope>
    <source>
        <strain evidence="4">NB2006</strain>
    </source>
</reference>
<evidence type="ECO:0000313" key="3">
    <source>
        <dbReference type="EMBL" id="OIJ21161.1"/>
    </source>
</evidence>
<keyword evidence="5" id="KW-1185">Reference proteome</keyword>
<dbReference type="PRINTS" id="PR00081">
    <property type="entry name" value="GDHRDH"/>
</dbReference>
<dbReference type="PANTHER" id="PTHR42879:SF2">
    <property type="entry name" value="3-OXOACYL-[ACYL-CARRIER-PROTEIN] REDUCTASE FABG"/>
    <property type="match status" value="1"/>
</dbReference>
<reference evidence="4 5" key="3">
    <citation type="journal article" date="2019" name="Int. J. Syst. Evol. Microbiol.">
        <title>Anaerobacillus isosaccharinicus sp. nov., an alkaliphilic bacterium which degrades isosaccharinic acid.</title>
        <authorList>
            <person name="Bassil N.M."/>
            <person name="Lloyd J.R."/>
        </authorList>
    </citation>
    <scope>NUCLEOTIDE SEQUENCE [LARGE SCALE GENOMIC DNA]</scope>
    <source>
        <strain evidence="4 5">NB2006</strain>
    </source>
</reference>
<dbReference type="InterPro" id="IPR002347">
    <property type="entry name" value="SDR_fam"/>
</dbReference>
<evidence type="ECO:0000256" key="1">
    <source>
        <dbReference type="ARBA" id="ARBA00006484"/>
    </source>
</evidence>